<dbReference type="CDD" id="cd00041">
    <property type="entry name" value="CUB"/>
    <property type="match status" value="2"/>
</dbReference>
<dbReference type="SMART" id="SM00042">
    <property type="entry name" value="CUB"/>
    <property type="match status" value="2"/>
</dbReference>
<evidence type="ECO:0000313" key="8">
    <source>
        <dbReference type="Proteomes" id="UP000275408"/>
    </source>
</evidence>
<dbReference type="InterPro" id="IPR000421">
    <property type="entry name" value="FA58C"/>
</dbReference>
<evidence type="ECO:0008006" key="9">
    <source>
        <dbReference type="Google" id="ProtNLM"/>
    </source>
</evidence>
<feature type="compositionally biased region" description="Low complexity" evidence="3">
    <location>
        <begin position="725"/>
        <end position="736"/>
    </location>
</feature>
<keyword evidence="8" id="KW-1185">Reference proteome</keyword>
<sequence>MCVRHEVQLFVILSVFVHLSVCVWPWPNWGDKPKPIDGNWSTWSAWSSCKIPSDSNLLPFRHKERDCTNPKPKNGGADCVGETRRTSGCDDCNIPLGMESGRIQDSMDGVSWQLYKNSDNATILFGNKKRNGTVLNVLTPEITARFLRVYPSSYFSFVCMRLEVYGCSFGCGGALAQEPGNIVTEGTPTEDQDCLWSVILPNTSQIYFDFINFNIPCSNGLVEFRDGGMPYATAPLLVEYCGYESSLPPPVSSNSGRLWVRYKSNSSDPQVGFYAVYFPGCDEQLQGSNGDVKSPNFPKEYFHNSKCTWTISVPEGKSVKLLFLDFKVEGDLNRQRCPHDHLTIWNGTDSNATIIGKFCNSNPPPSVICSSGNTLRLKFHSDDAIAWTGFHIRYQAAEPSAYCSEISSSVVMPTSSRSSMSHMALTRTPYLTTQHALFPASGYLAELTPTFVSLSTSMALNGTFGFSGTTIIGEMHAAARGKQDGEDEDDSLLTVVVLSVLAFLVICMILASMVPCAKRHIEKRKQEKEMNLVFAASSSIPETNSKETFEVVDNNTLPVPEIVMCEGSSYEEILPLAGVAESVSLCETSTGEETNAKIDTGRSKLTSKAGGGIEQMEDGLNDLGNEFDENSSINLDGAETEMDCLKMSYEDLGSSFASEMQAMLSHFVESDDQPAQNERHSSNPKTSSQGCDHETGKTNMNGMEAKDIGNIPHSTIQDDNRSNLSTEEAPSSSISSQEEERQSLLNGDEAADENETWEMQPIHTDGHSWRKAAKDGVSVSCKDKKDSGCASSSENLHSVERCLLDAGDTETIV</sequence>
<evidence type="ECO:0000256" key="4">
    <source>
        <dbReference type="SAM" id="Phobius"/>
    </source>
</evidence>
<dbReference type="PROSITE" id="PS50022">
    <property type="entry name" value="FA58C_3"/>
    <property type="match status" value="1"/>
</dbReference>
<dbReference type="PANTHER" id="PTHR46908:SF8">
    <property type="entry name" value="C-TYPE LECTIN DOMAIN-CONTAINING PROTEIN"/>
    <property type="match status" value="1"/>
</dbReference>
<feature type="domain" description="F5/8 type C" evidence="6">
    <location>
        <begin position="102"/>
        <end position="167"/>
    </location>
</feature>
<dbReference type="InterPro" id="IPR000884">
    <property type="entry name" value="TSP1_rpt"/>
</dbReference>
<reference evidence="7 8" key="1">
    <citation type="journal article" date="2018" name="Sci. Rep.">
        <title>Comparative analysis of the Pocillopora damicornis genome highlights role of immune system in coral evolution.</title>
        <authorList>
            <person name="Cunning R."/>
            <person name="Bay R.A."/>
            <person name="Gillette P."/>
            <person name="Baker A.C."/>
            <person name="Traylor-Knowles N."/>
        </authorList>
    </citation>
    <scope>NUCLEOTIDE SEQUENCE [LARGE SCALE GENOMIC DNA]</scope>
    <source>
        <strain evidence="7">RSMAS</strain>
        <tissue evidence="7">Whole animal</tissue>
    </source>
</reference>
<evidence type="ECO:0000259" key="5">
    <source>
        <dbReference type="PROSITE" id="PS01180"/>
    </source>
</evidence>
<dbReference type="PANTHER" id="PTHR46908">
    <property type="entry name" value="CUBILIN-LIKE PROTEIN"/>
    <property type="match status" value="1"/>
</dbReference>
<dbReference type="Pfam" id="PF00754">
    <property type="entry name" value="F5_F8_type_C"/>
    <property type="match status" value="1"/>
</dbReference>
<dbReference type="InterPro" id="IPR035914">
    <property type="entry name" value="Sperma_CUB_dom_sf"/>
</dbReference>
<dbReference type="OrthoDB" id="5955942at2759"/>
<keyword evidence="4" id="KW-1133">Transmembrane helix</keyword>
<dbReference type="Gene3D" id="2.60.120.260">
    <property type="entry name" value="Galactose-binding domain-like"/>
    <property type="match status" value="1"/>
</dbReference>
<evidence type="ECO:0000259" key="6">
    <source>
        <dbReference type="PROSITE" id="PS50022"/>
    </source>
</evidence>
<name>A0A3M6UY61_POCDA</name>
<dbReference type="AlphaFoldDB" id="A0A3M6UY61"/>
<evidence type="ECO:0000256" key="1">
    <source>
        <dbReference type="ARBA" id="ARBA00023157"/>
    </source>
</evidence>
<comment type="caution">
    <text evidence="7">The sequence shown here is derived from an EMBL/GenBank/DDBJ whole genome shotgun (WGS) entry which is preliminary data.</text>
</comment>
<feature type="transmembrane region" description="Helical" evidence="4">
    <location>
        <begin position="492"/>
        <end position="516"/>
    </location>
</feature>
<feature type="domain" description="CUB" evidence="5">
    <location>
        <begin position="281"/>
        <end position="397"/>
    </location>
</feature>
<proteinExistence type="predicted"/>
<dbReference type="PROSITE" id="PS01180">
    <property type="entry name" value="CUB"/>
    <property type="match status" value="2"/>
</dbReference>
<accession>A0A3M6UY61</accession>
<dbReference type="InterPro" id="IPR036383">
    <property type="entry name" value="TSP1_rpt_sf"/>
</dbReference>
<dbReference type="SUPFAM" id="SSF49854">
    <property type="entry name" value="Spermadhesin, CUB domain"/>
    <property type="match status" value="2"/>
</dbReference>
<dbReference type="InterPro" id="IPR052129">
    <property type="entry name" value="Spermadhesin-Link_domain"/>
</dbReference>
<protein>
    <recommendedName>
        <fullName evidence="9">CUB domain-containing protein</fullName>
    </recommendedName>
</protein>
<dbReference type="EMBL" id="RCHS01000489">
    <property type="protein sequence ID" value="RMX58550.1"/>
    <property type="molecule type" value="Genomic_DNA"/>
</dbReference>
<keyword evidence="4" id="KW-0472">Membrane</keyword>
<dbReference type="Pfam" id="PF00431">
    <property type="entry name" value="CUB"/>
    <property type="match status" value="2"/>
</dbReference>
<dbReference type="SUPFAM" id="SSF82895">
    <property type="entry name" value="TSP-1 type 1 repeat"/>
    <property type="match status" value="1"/>
</dbReference>
<dbReference type="PROSITE" id="PS50092">
    <property type="entry name" value="TSP1"/>
    <property type="match status" value="1"/>
</dbReference>
<feature type="transmembrane region" description="Helical" evidence="4">
    <location>
        <begin position="7"/>
        <end position="26"/>
    </location>
</feature>
<evidence type="ECO:0000256" key="3">
    <source>
        <dbReference type="SAM" id="MobiDB-lite"/>
    </source>
</evidence>
<gene>
    <name evidence="7" type="ORF">pdam_00022765</name>
</gene>
<keyword evidence="1" id="KW-1015">Disulfide bond</keyword>
<dbReference type="Gene3D" id="2.20.100.10">
    <property type="entry name" value="Thrombospondin type-1 (TSP1) repeat"/>
    <property type="match status" value="1"/>
</dbReference>
<dbReference type="Proteomes" id="UP000275408">
    <property type="component" value="Unassembled WGS sequence"/>
</dbReference>
<organism evidence="7 8">
    <name type="scientific">Pocillopora damicornis</name>
    <name type="common">Cauliflower coral</name>
    <name type="synonym">Millepora damicornis</name>
    <dbReference type="NCBI Taxonomy" id="46731"/>
    <lineage>
        <taxon>Eukaryota</taxon>
        <taxon>Metazoa</taxon>
        <taxon>Cnidaria</taxon>
        <taxon>Anthozoa</taxon>
        <taxon>Hexacorallia</taxon>
        <taxon>Scleractinia</taxon>
        <taxon>Astrocoeniina</taxon>
        <taxon>Pocilloporidae</taxon>
        <taxon>Pocillopora</taxon>
    </lineage>
</organism>
<evidence type="ECO:0000256" key="2">
    <source>
        <dbReference type="PROSITE-ProRule" id="PRU00059"/>
    </source>
</evidence>
<feature type="region of interest" description="Disordered" evidence="3">
    <location>
        <begin position="669"/>
        <end position="771"/>
    </location>
</feature>
<dbReference type="SUPFAM" id="SSF49785">
    <property type="entry name" value="Galactose-binding domain-like"/>
    <property type="match status" value="1"/>
</dbReference>
<dbReference type="PROSITE" id="PS01286">
    <property type="entry name" value="FA58C_2"/>
    <property type="match status" value="1"/>
</dbReference>
<feature type="domain" description="CUB" evidence="5">
    <location>
        <begin position="171"/>
        <end position="280"/>
    </location>
</feature>
<dbReference type="InterPro" id="IPR008979">
    <property type="entry name" value="Galactose-bd-like_sf"/>
</dbReference>
<dbReference type="InterPro" id="IPR000859">
    <property type="entry name" value="CUB_dom"/>
</dbReference>
<keyword evidence="4" id="KW-0812">Transmembrane</keyword>
<dbReference type="Gene3D" id="2.60.120.290">
    <property type="entry name" value="Spermadhesin, CUB domain"/>
    <property type="match status" value="2"/>
</dbReference>
<dbReference type="FunFam" id="2.60.120.290:FF:000013">
    <property type="entry name" value="Membrane frizzled-related protein"/>
    <property type="match status" value="1"/>
</dbReference>
<comment type="caution">
    <text evidence="2">Lacks conserved residue(s) required for the propagation of feature annotation.</text>
</comment>
<evidence type="ECO:0000313" key="7">
    <source>
        <dbReference type="EMBL" id="RMX58550.1"/>
    </source>
</evidence>